<dbReference type="Proteomes" id="UP000469424">
    <property type="component" value="Unassembled WGS sequence"/>
</dbReference>
<evidence type="ECO:0000259" key="6">
    <source>
        <dbReference type="Pfam" id="PF08543"/>
    </source>
</evidence>
<evidence type="ECO:0000313" key="7">
    <source>
        <dbReference type="EMBL" id="MST71334.1"/>
    </source>
</evidence>
<sequence>MDYKRILTIQDISCVGQCSLTVALPILSACGLETAILPSAVLSTHSVGFRDFTFRDLTEDIPAIEHHWQQEGIRFQAVYTGYLGSARQIEMVKDICRNLLVPGGKKIVDPAMADRGELYPVFDMDFVQEMKELVGEGDIVLPNITEASLLTDTEYREEYDEEYICGLVDGIHRLGAGTVVLTGVSYDAHSTGVLVSEQGKQTYYRHELLDRGCHGTGDVYASSFVGAYMHGKTVPEAARIAADYTLACIKNTLDDPDHWYGVKFEPVLGELIKALK</sequence>
<dbReference type="Pfam" id="PF08543">
    <property type="entry name" value="Phos_pyr_kin"/>
    <property type="match status" value="1"/>
</dbReference>
<dbReference type="InterPro" id="IPR004625">
    <property type="entry name" value="PyrdxlKinase"/>
</dbReference>
<organism evidence="7 8">
    <name type="scientific">Mogibacterium kristiansenii</name>
    <dbReference type="NCBI Taxonomy" id="2606708"/>
    <lineage>
        <taxon>Bacteria</taxon>
        <taxon>Bacillati</taxon>
        <taxon>Bacillota</taxon>
        <taxon>Clostridia</taxon>
        <taxon>Peptostreptococcales</taxon>
        <taxon>Anaerovoracaceae</taxon>
        <taxon>Mogibacterium</taxon>
    </lineage>
</organism>
<keyword evidence="8" id="KW-1185">Reference proteome</keyword>
<protein>
    <recommendedName>
        <fullName evidence="1">pyridoxal kinase</fullName>
        <ecNumber evidence="1">2.7.1.35</ecNumber>
    </recommendedName>
</protein>
<reference evidence="7 8" key="1">
    <citation type="submission" date="2019-08" db="EMBL/GenBank/DDBJ databases">
        <title>In-depth cultivation of the pig gut microbiome towards novel bacterial diversity and tailored functional studies.</title>
        <authorList>
            <person name="Wylensek D."/>
            <person name="Hitch T.C.A."/>
            <person name="Clavel T."/>
        </authorList>
    </citation>
    <scope>NUCLEOTIDE SEQUENCE [LARGE SCALE GENOMIC DNA]</scope>
    <source>
        <strain evidence="7 8">WCA-MUC-591-APC-4B</strain>
    </source>
</reference>
<dbReference type="PANTHER" id="PTHR10534">
    <property type="entry name" value="PYRIDOXAL KINASE"/>
    <property type="match status" value="1"/>
</dbReference>
<evidence type="ECO:0000313" key="8">
    <source>
        <dbReference type="Proteomes" id="UP000469424"/>
    </source>
</evidence>
<dbReference type="EMBL" id="VUNA01000021">
    <property type="protein sequence ID" value="MST71334.1"/>
    <property type="molecule type" value="Genomic_DNA"/>
</dbReference>
<dbReference type="Gene3D" id="3.40.1190.20">
    <property type="match status" value="1"/>
</dbReference>
<evidence type="ECO:0000256" key="2">
    <source>
        <dbReference type="ARBA" id="ARBA00022679"/>
    </source>
</evidence>
<evidence type="ECO:0000256" key="1">
    <source>
        <dbReference type="ARBA" id="ARBA00012104"/>
    </source>
</evidence>
<keyword evidence="3" id="KW-0547">Nucleotide-binding</keyword>
<dbReference type="NCBIfam" id="NF005491">
    <property type="entry name" value="PRK07105.1"/>
    <property type="match status" value="1"/>
</dbReference>
<dbReference type="EC" id="2.7.1.35" evidence="1"/>
<comment type="caution">
    <text evidence="7">The sequence shown here is derived from an EMBL/GenBank/DDBJ whole genome shotgun (WGS) entry which is preliminary data.</text>
</comment>
<evidence type="ECO:0000256" key="3">
    <source>
        <dbReference type="ARBA" id="ARBA00022741"/>
    </source>
</evidence>
<dbReference type="RefSeq" id="WP_154554898.1">
    <property type="nucleotide sequence ID" value="NZ_VUNA01000021.1"/>
</dbReference>
<dbReference type="PANTHER" id="PTHR10534:SF2">
    <property type="entry name" value="PYRIDOXAL KINASE"/>
    <property type="match status" value="1"/>
</dbReference>
<accession>A0A6N7XK46</accession>
<proteinExistence type="predicted"/>
<evidence type="ECO:0000256" key="5">
    <source>
        <dbReference type="ARBA" id="ARBA00022840"/>
    </source>
</evidence>
<keyword evidence="2 7" id="KW-0808">Transferase</keyword>
<dbReference type="PROSITE" id="PS51257">
    <property type="entry name" value="PROKAR_LIPOPROTEIN"/>
    <property type="match status" value="1"/>
</dbReference>
<keyword evidence="5" id="KW-0067">ATP-binding</keyword>
<gene>
    <name evidence="7" type="ORF">FYJ65_08450</name>
</gene>
<dbReference type="CDD" id="cd01173">
    <property type="entry name" value="pyridoxal_pyridoxamine_kinase"/>
    <property type="match status" value="1"/>
</dbReference>
<feature type="domain" description="Pyridoxamine kinase/Phosphomethylpyrimidine kinase" evidence="6">
    <location>
        <begin position="71"/>
        <end position="253"/>
    </location>
</feature>
<dbReference type="SUPFAM" id="SSF53613">
    <property type="entry name" value="Ribokinase-like"/>
    <property type="match status" value="1"/>
</dbReference>
<dbReference type="GO" id="GO:0008478">
    <property type="term" value="F:pyridoxal kinase activity"/>
    <property type="evidence" value="ECO:0007669"/>
    <property type="project" value="UniProtKB-EC"/>
</dbReference>
<dbReference type="GO" id="GO:0005524">
    <property type="term" value="F:ATP binding"/>
    <property type="evidence" value="ECO:0007669"/>
    <property type="project" value="UniProtKB-KW"/>
</dbReference>
<evidence type="ECO:0000256" key="4">
    <source>
        <dbReference type="ARBA" id="ARBA00022777"/>
    </source>
</evidence>
<keyword evidence="4 7" id="KW-0418">Kinase</keyword>
<name>A0A6N7XK46_9FIRM</name>
<dbReference type="GO" id="GO:0009443">
    <property type="term" value="P:pyridoxal 5'-phosphate salvage"/>
    <property type="evidence" value="ECO:0007669"/>
    <property type="project" value="InterPro"/>
</dbReference>
<dbReference type="AlphaFoldDB" id="A0A6N7XK46"/>
<dbReference type="InterPro" id="IPR013749">
    <property type="entry name" value="PM/HMP-P_kinase-1"/>
</dbReference>
<dbReference type="GO" id="GO:0005829">
    <property type="term" value="C:cytosol"/>
    <property type="evidence" value="ECO:0007669"/>
    <property type="project" value="TreeGrafter"/>
</dbReference>
<dbReference type="InterPro" id="IPR029056">
    <property type="entry name" value="Ribokinase-like"/>
</dbReference>